<dbReference type="PROSITE" id="PS51644">
    <property type="entry name" value="HTH_OST"/>
    <property type="match status" value="1"/>
</dbReference>
<dbReference type="InterPro" id="IPR041966">
    <property type="entry name" value="LOTUS-like"/>
</dbReference>
<evidence type="ECO:0000256" key="4">
    <source>
        <dbReference type="ARBA" id="ARBA00022833"/>
    </source>
</evidence>
<dbReference type="SUPFAM" id="SSF90229">
    <property type="entry name" value="CCCH zinc finger"/>
    <property type="match status" value="1"/>
</dbReference>
<feature type="region of interest" description="Disordered" evidence="9">
    <location>
        <begin position="643"/>
        <end position="673"/>
    </location>
</feature>
<dbReference type="AlphaFoldDB" id="A0AAW2DA80"/>
<dbReference type="InterPro" id="IPR036855">
    <property type="entry name" value="Znf_CCCH_sf"/>
</dbReference>
<dbReference type="Proteomes" id="UP001459277">
    <property type="component" value="Unassembled WGS sequence"/>
</dbReference>
<evidence type="ECO:0000259" key="11">
    <source>
        <dbReference type="PROSITE" id="PS50103"/>
    </source>
</evidence>
<dbReference type="PROSITE" id="PS50088">
    <property type="entry name" value="ANK_REPEAT"/>
    <property type="match status" value="3"/>
</dbReference>
<dbReference type="InterPro" id="IPR012677">
    <property type="entry name" value="Nucleotide-bd_a/b_plait_sf"/>
</dbReference>
<feature type="domain" description="RRM" evidence="10">
    <location>
        <begin position="551"/>
        <end position="629"/>
    </location>
</feature>
<keyword evidence="2" id="KW-0677">Repeat</keyword>
<dbReference type="Pfam" id="PF13920">
    <property type="entry name" value="zf-C3HC4_3"/>
    <property type="match status" value="1"/>
</dbReference>
<dbReference type="SMART" id="SM00360">
    <property type="entry name" value="RRM"/>
    <property type="match status" value="1"/>
</dbReference>
<dbReference type="PANTHER" id="PTHR24203">
    <property type="entry name" value="ANKYRIN REPEAT FAMILY PROTEIN"/>
    <property type="match status" value="1"/>
</dbReference>
<name>A0AAW2DA80_9ROSI</name>
<keyword evidence="14" id="KW-1185">Reference proteome</keyword>
<dbReference type="Pfam" id="PF12796">
    <property type="entry name" value="Ank_2"/>
    <property type="match status" value="1"/>
</dbReference>
<comment type="caution">
    <text evidence="13">The sequence shown here is derived from an EMBL/GenBank/DDBJ whole genome shotgun (WGS) entry which is preliminary data.</text>
</comment>
<feature type="domain" description="HTH OST-type" evidence="12">
    <location>
        <begin position="715"/>
        <end position="792"/>
    </location>
</feature>
<dbReference type="InterPro" id="IPR036770">
    <property type="entry name" value="Ankyrin_rpt-contain_sf"/>
</dbReference>
<keyword evidence="3 8" id="KW-0863">Zinc-finger</keyword>
<proteinExistence type="predicted"/>
<dbReference type="GO" id="GO:0010468">
    <property type="term" value="P:regulation of gene expression"/>
    <property type="evidence" value="ECO:0007669"/>
    <property type="project" value="UniProtKB-ARBA"/>
</dbReference>
<evidence type="ECO:0000256" key="1">
    <source>
        <dbReference type="ARBA" id="ARBA00022723"/>
    </source>
</evidence>
<reference evidence="13 14" key="1">
    <citation type="submission" date="2024-01" db="EMBL/GenBank/DDBJ databases">
        <title>A telomere-to-telomere, gap-free genome of sweet tea (Lithocarpus litseifolius).</title>
        <authorList>
            <person name="Zhou J."/>
        </authorList>
    </citation>
    <scope>NUCLEOTIDE SEQUENCE [LARGE SCALE GENOMIC DNA]</scope>
    <source>
        <strain evidence="13">Zhou-2022a</strain>
        <tissue evidence="13">Leaf</tissue>
    </source>
</reference>
<gene>
    <name evidence="13" type="ORF">SO802_008641</name>
</gene>
<dbReference type="SUPFAM" id="SSF54928">
    <property type="entry name" value="RNA-binding domain, RBD"/>
    <property type="match status" value="1"/>
</dbReference>
<feature type="domain" description="C3H1-type" evidence="11">
    <location>
        <begin position="500"/>
        <end position="528"/>
    </location>
</feature>
<dbReference type="GO" id="GO:0003723">
    <property type="term" value="F:RNA binding"/>
    <property type="evidence" value="ECO:0007669"/>
    <property type="project" value="UniProtKB-UniRule"/>
</dbReference>
<keyword evidence="7" id="KW-0694">RNA-binding</keyword>
<dbReference type="Pfam" id="PF00023">
    <property type="entry name" value="Ank"/>
    <property type="match status" value="1"/>
</dbReference>
<keyword evidence="1 8" id="KW-0479">Metal-binding</keyword>
<evidence type="ECO:0000256" key="6">
    <source>
        <dbReference type="PROSITE-ProRule" id="PRU00023"/>
    </source>
</evidence>
<dbReference type="InterPro" id="IPR035979">
    <property type="entry name" value="RBD_domain_sf"/>
</dbReference>
<evidence type="ECO:0000259" key="12">
    <source>
        <dbReference type="PROSITE" id="PS51644"/>
    </source>
</evidence>
<dbReference type="PROSITE" id="PS50297">
    <property type="entry name" value="ANK_REP_REGION"/>
    <property type="match status" value="1"/>
</dbReference>
<dbReference type="PANTHER" id="PTHR24203:SF86">
    <property type="entry name" value="PROTEASOME 26S SUBUNIT, NON-ATPASE 10"/>
    <property type="match status" value="1"/>
</dbReference>
<organism evidence="13 14">
    <name type="scientific">Lithocarpus litseifolius</name>
    <dbReference type="NCBI Taxonomy" id="425828"/>
    <lineage>
        <taxon>Eukaryota</taxon>
        <taxon>Viridiplantae</taxon>
        <taxon>Streptophyta</taxon>
        <taxon>Embryophyta</taxon>
        <taxon>Tracheophyta</taxon>
        <taxon>Spermatophyta</taxon>
        <taxon>Magnoliopsida</taxon>
        <taxon>eudicotyledons</taxon>
        <taxon>Gunneridae</taxon>
        <taxon>Pentapetalae</taxon>
        <taxon>rosids</taxon>
        <taxon>fabids</taxon>
        <taxon>Fagales</taxon>
        <taxon>Fagaceae</taxon>
        <taxon>Lithocarpus</taxon>
    </lineage>
</organism>
<dbReference type="SMART" id="SM00356">
    <property type="entry name" value="ZnF_C3H1"/>
    <property type="match status" value="1"/>
</dbReference>
<dbReference type="SMART" id="SM00248">
    <property type="entry name" value="ANK"/>
    <property type="match status" value="5"/>
</dbReference>
<evidence type="ECO:0000256" key="9">
    <source>
        <dbReference type="SAM" id="MobiDB-lite"/>
    </source>
</evidence>
<evidence type="ECO:0000313" key="13">
    <source>
        <dbReference type="EMBL" id="KAL0007139.1"/>
    </source>
</evidence>
<dbReference type="Gene3D" id="1.25.40.20">
    <property type="entry name" value="Ankyrin repeat-containing domain"/>
    <property type="match status" value="2"/>
</dbReference>
<dbReference type="Gene3D" id="4.10.1000.10">
    <property type="entry name" value="Zinc finger, CCCH-type"/>
    <property type="match status" value="1"/>
</dbReference>
<keyword evidence="4 8" id="KW-0862">Zinc</keyword>
<dbReference type="Pfam" id="PF00076">
    <property type="entry name" value="RRM_1"/>
    <property type="match status" value="1"/>
</dbReference>
<evidence type="ECO:0000259" key="10">
    <source>
        <dbReference type="PROSITE" id="PS50102"/>
    </source>
</evidence>
<sequence>MEVICGNPSFSPEKRSSTVTELTNTKNEAKQSIIRAIFEDNKAELVAYANRLFKTGSDPLDRRVVSKLLHLCCASDSAESAAALLNGELGTLPLVNEFDVETGRSPLHTAAESHAKRCVELLLKKRGRTDLKTKDGRSLIPLELSFFSRRLELIWNPDDFSVEELLVLLSEKDLTAVKLLSEKTKEAAEVAYANAVNGRIVPLAALLVVAASKINEAVVEVSCNNSKEKATVYEGVVRKALSLGLETASLGEAEVEVDGDVAGKRRKLLLREIELLQLFGAVACRSSSSGSCTEKKVTSLLIRAVQAGDVAVIELLLKTNIDVNETDAEGNSALHWSLNLKNFTHQTIIVWLLLDNGAKVSQRNKLGMTALHIAAANGNVDALQVFLLEDPDAINYRTEMKETPLFFAVKNDHMKCAEALLRWGASNEVLNLRRQRPIDLAKSQDMRYKLSPTNISHLNRTSPDQPNYTTYFQGDEIISGTCDALLILTEENTAESSCSSTKTEICKYFASPRGCVRGDKCFYAHSEKELRQKKQGTHPTHSPTTTKDLRRKIFVGGLPPTLDSELLRKFFEEQFGAVEDAIVLGMQVGNELRSRGFGFVTFKEEKSVSAAVETHFVSIMGKQVEMKSVLPKCLLLIENQKLSPGQHDKEQNQDNQPQPETPNEKITEEAKPEQMSWADRLLHGQPKTCSNELQVQGHISPSRVDQSMPAWFKNFKKWLPFHLKEQSKLREGEYALSSLKGDFRAKFGLELDHASLGYPKLSDFMRSFPDICHMKVGPIGKCGAATHLVLKPNLPKPHDKMKHTLAMPYTSSNATSINESVDSEKSKGCQDLLSGSCEKAIFADSNIMENLAHEYPEVISDRNNKMPGVPMRLISFLKPDHLFHGRPWLRNGSNMIGDIYGERGGCVEGIKQNSFRHQQRHLVLDALLRKRNNTSVFFLRDPGFYTDYMKSLNQEMCFACNQRKMLWANFPCQHLLWCSDCRLQAIQVAGASDQRCVLCDLKVEKIDMLPWHDICQAVRVDLPNVKEFPPFDPNHIRRVSSEMFHFRGLTLVVPFRSIAT</sequence>
<dbReference type="SUPFAM" id="SSF48403">
    <property type="entry name" value="Ankyrin repeat"/>
    <property type="match status" value="1"/>
</dbReference>
<evidence type="ECO:0000256" key="7">
    <source>
        <dbReference type="PROSITE-ProRule" id="PRU00176"/>
    </source>
</evidence>
<feature type="compositionally biased region" description="Basic and acidic residues" evidence="9">
    <location>
        <begin position="662"/>
        <end position="672"/>
    </location>
</feature>
<dbReference type="InterPro" id="IPR025605">
    <property type="entry name" value="OST-HTH/LOTUS_dom"/>
</dbReference>
<protein>
    <submittedName>
        <fullName evidence="13">Uncharacterized protein</fullName>
    </submittedName>
</protein>
<feature type="repeat" description="ANK" evidence="6">
    <location>
        <begin position="102"/>
        <end position="134"/>
    </location>
</feature>
<feature type="repeat" description="ANK" evidence="6">
    <location>
        <begin position="329"/>
        <end position="365"/>
    </location>
</feature>
<dbReference type="PROSITE" id="PS50103">
    <property type="entry name" value="ZF_C3H1"/>
    <property type="match status" value="1"/>
</dbReference>
<dbReference type="Gene3D" id="3.30.70.330">
    <property type="match status" value="1"/>
</dbReference>
<feature type="repeat" description="ANK" evidence="6">
    <location>
        <begin position="366"/>
        <end position="399"/>
    </location>
</feature>
<dbReference type="InterPro" id="IPR000504">
    <property type="entry name" value="RRM_dom"/>
</dbReference>
<dbReference type="GO" id="GO:0008270">
    <property type="term" value="F:zinc ion binding"/>
    <property type="evidence" value="ECO:0007669"/>
    <property type="project" value="UniProtKB-KW"/>
</dbReference>
<evidence type="ECO:0000256" key="2">
    <source>
        <dbReference type="ARBA" id="ARBA00022737"/>
    </source>
</evidence>
<evidence type="ECO:0000256" key="8">
    <source>
        <dbReference type="PROSITE-ProRule" id="PRU00723"/>
    </source>
</evidence>
<dbReference type="InterPro" id="IPR000571">
    <property type="entry name" value="Znf_CCCH"/>
</dbReference>
<dbReference type="EMBL" id="JAZDWU010000003">
    <property type="protein sequence ID" value="KAL0007139.1"/>
    <property type="molecule type" value="Genomic_DNA"/>
</dbReference>
<dbReference type="Pfam" id="PF12872">
    <property type="entry name" value="OST-HTH"/>
    <property type="match status" value="1"/>
</dbReference>
<feature type="zinc finger region" description="C3H1-type" evidence="8">
    <location>
        <begin position="500"/>
        <end position="528"/>
    </location>
</feature>
<evidence type="ECO:0000256" key="5">
    <source>
        <dbReference type="ARBA" id="ARBA00023043"/>
    </source>
</evidence>
<accession>A0AAW2DA80</accession>
<evidence type="ECO:0000256" key="3">
    <source>
        <dbReference type="ARBA" id="ARBA00022771"/>
    </source>
</evidence>
<dbReference type="PROSITE" id="PS50102">
    <property type="entry name" value="RRM"/>
    <property type="match status" value="1"/>
</dbReference>
<keyword evidence="5 6" id="KW-0040">ANK repeat</keyword>
<dbReference type="Gene3D" id="3.30.420.610">
    <property type="entry name" value="LOTUS domain-like"/>
    <property type="match status" value="1"/>
</dbReference>
<evidence type="ECO:0000313" key="14">
    <source>
        <dbReference type="Proteomes" id="UP001459277"/>
    </source>
</evidence>
<dbReference type="InterPro" id="IPR002110">
    <property type="entry name" value="Ankyrin_rpt"/>
</dbReference>